<proteinExistence type="predicted"/>
<name>E3NVW2_CAERE</name>
<evidence type="ECO:0000313" key="1">
    <source>
        <dbReference type="EMBL" id="EFO99616.1"/>
    </source>
</evidence>
<dbReference type="Proteomes" id="UP000008281">
    <property type="component" value="Unassembled WGS sequence"/>
</dbReference>
<accession>E3NVW2</accession>
<keyword evidence="2" id="KW-1185">Reference proteome</keyword>
<dbReference type="AlphaFoldDB" id="E3NVW2"/>
<evidence type="ECO:0000313" key="2">
    <source>
        <dbReference type="Proteomes" id="UP000008281"/>
    </source>
</evidence>
<reference evidence="1" key="1">
    <citation type="submission" date="2007-07" db="EMBL/GenBank/DDBJ databases">
        <title>PCAP assembly of the Caenorhabditis remanei genome.</title>
        <authorList>
            <consortium name="The Caenorhabditis remanei Sequencing Consortium"/>
            <person name="Wilson R.K."/>
        </authorList>
    </citation>
    <scope>NUCLEOTIDE SEQUENCE [LARGE SCALE GENOMIC DNA]</scope>
    <source>
        <strain evidence="1">PB4641</strain>
    </source>
</reference>
<dbReference type="EMBL" id="DS271186">
    <property type="protein sequence ID" value="EFO99616.1"/>
    <property type="molecule type" value="Genomic_DNA"/>
</dbReference>
<dbReference type="InParanoid" id="E3NVW2"/>
<protein>
    <submittedName>
        <fullName evidence="1">Uncharacterized protein</fullName>
    </submittedName>
</protein>
<dbReference type="HOGENOM" id="CLU_2707186_0_0_1"/>
<organism evidence="2">
    <name type="scientific">Caenorhabditis remanei</name>
    <name type="common">Caenorhabditis vulgaris</name>
    <dbReference type="NCBI Taxonomy" id="31234"/>
    <lineage>
        <taxon>Eukaryota</taxon>
        <taxon>Metazoa</taxon>
        <taxon>Ecdysozoa</taxon>
        <taxon>Nematoda</taxon>
        <taxon>Chromadorea</taxon>
        <taxon>Rhabditida</taxon>
        <taxon>Rhabditina</taxon>
        <taxon>Rhabditomorpha</taxon>
        <taxon>Rhabditoidea</taxon>
        <taxon>Rhabditidae</taxon>
        <taxon>Peloderinae</taxon>
        <taxon>Caenorhabditis</taxon>
    </lineage>
</organism>
<gene>
    <name evidence="1" type="ORF">CRE_29404</name>
</gene>
<sequence>MPSQKELVEVSYLICVSYRINRCYSNLCWLFFLSPSPLSPRGRFGLTTPQTVATSPARSFSFKRKFCVCGNDS</sequence>